<comment type="caution">
    <text evidence="6">The sequence shown here is derived from an EMBL/GenBank/DDBJ whole genome shotgun (WGS) entry which is preliminary data.</text>
</comment>
<name>A0AAE0BVZ9_9CHLO</name>
<proteinExistence type="predicted"/>
<evidence type="ECO:0000313" key="7">
    <source>
        <dbReference type="Proteomes" id="UP001190700"/>
    </source>
</evidence>
<keyword evidence="7" id="KW-1185">Reference proteome</keyword>
<evidence type="ECO:0000256" key="4">
    <source>
        <dbReference type="SAM" id="MobiDB-lite"/>
    </source>
</evidence>
<evidence type="ECO:0000256" key="1">
    <source>
        <dbReference type="ARBA" id="ARBA00022676"/>
    </source>
</evidence>
<gene>
    <name evidence="6" type="ORF">CYMTET_47532</name>
</gene>
<feature type="domain" description="Glycosyltransferase 61 catalytic" evidence="5">
    <location>
        <begin position="292"/>
        <end position="356"/>
    </location>
</feature>
<feature type="region of interest" description="Disordered" evidence="4">
    <location>
        <begin position="419"/>
        <end position="520"/>
    </location>
</feature>
<dbReference type="Proteomes" id="UP001190700">
    <property type="component" value="Unassembled WGS sequence"/>
</dbReference>
<sequence>MFCNASDVYVLPENVAAGKLAWTAFCNYTEQHNQRNFKNLDRFSPLINHGWPDLEIVARDNPPSPTSVETDITFASHNECDTPFNPAHCIADFANIYGVSSAMGHSPQDMHIVLSSGAGEQKPGAPFFMAYQALANKVSVRPLKHAGNASPVYEPMADGANSTGIVQTRQVVFSMNPYMSYTWGQKSGIKYGHPTGPLISRFNWTCETWDTNRCTEESSVLSGLRDRVHSHLDRHSSPITLSSFSDQTGTWRSHAVPENAALERSALPGLILFVLRTNPAPDGAGFVQLPCRRCVHNMGQVWARAKAEFPENPMLAINMLHVPFASQLRLLRAAQVVVAVHGGSLGNTLWLGPEQTLLELLPPDRGAPLAMFYHIAHQVGAKYKGLWLEESFSFQTGGQLKPVHLITMLREALEGTFKCGQSAPQPPNGRWLPETEVEAPSEQDAQLAPADAGAQEADVEVPSELDAQYAPEDVRVQEVDMEEPSDHSAQQAPWGAEVPDTDMEVRGKIDAQEAPGDAGT</sequence>
<dbReference type="InterPro" id="IPR049625">
    <property type="entry name" value="Glyco_transf_61_cat"/>
</dbReference>
<accession>A0AAE0BVZ9</accession>
<dbReference type="GO" id="GO:0016763">
    <property type="term" value="F:pentosyltransferase activity"/>
    <property type="evidence" value="ECO:0007669"/>
    <property type="project" value="UniProtKB-ARBA"/>
</dbReference>
<dbReference type="InterPro" id="IPR007657">
    <property type="entry name" value="Glycosyltransferase_61"/>
</dbReference>
<dbReference type="Pfam" id="PF04577">
    <property type="entry name" value="Glyco_transf_61"/>
    <property type="match status" value="1"/>
</dbReference>
<reference evidence="6 7" key="1">
    <citation type="journal article" date="2015" name="Genome Biol. Evol.">
        <title>Comparative Genomics of a Bacterivorous Green Alga Reveals Evolutionary Causalities and Consequences of Phago-Mixotrophic Mode of Nutrition.</title>
        <authorList>
            <person name="Burns J.A."/>
            <person name="Paasch A."/>
            <person name="Narechania A."/>
            <person name="Kim E."/>
        </authorList>
    </citation>
    <scope>NUCLEOTIDE SEQUENCE [LARGE SCALE GENOMIC DNA]</scope>
    <source>
        <strain evidence="6 7">PLY_AMNH</strain>
    </source>
</reference>
<dbReference type="GO" id="GO:0005794">
    <property type="term" value="C:Golgi apparatus"/>
    <property type="evidence" value="ECO:0007669"/>
    <property type="project" value="UniProtKB-ARBA"/>
</dbReference>
<dbReference type="EMBL" id="LGRX02033118">
    <property type="protein sequence ID" value="KAK3242787.1"/>
    <property type="molecule type" value="Genomic_DNA"/>
</dbReference>
<keyword evidence="2" id="KW-0808">Transferase</keyword>
<evidence type="ECO:0000256" key="3">
    <source>
        <dbReference type="ARBA" id="ARBA00023180"/>
    </source>
</evidence>
<organism evidence="6 7">
    <name type="scientific">Cymbomonas tetramitiformis</name>
    <dbReference type="NCBI Taxonomy" id="36881"/>
    <lineage>
        <taxon>Eukaryota</taxon>
        <taxon>Viridiplantae</taxon>
        <taxon>Chlorophyta</taxon>
        <taxon>Pyramimonadophyceae</taxon>
        <taxon>Pyramimonadales</taxon>
        <taxon>Pyramimonadaceae</taxon>
        <taxon>Cymbomonas</taxon>
    </lineage>
</organism>
<keyword evidence="3" id="KW-0325">Glycoprotein</keyword>
<dbReference type="PANTHER" id="PTHR20961">
    <property type="entry name" value="GLYCOSYLTRANSFERASE"/>
    <property type="match status" value="1"/>
</dbReference>
<dbReference type="AlphaFoldDB" id="A0AAE0BVZ9"/>
<evidence type="ECO:0000259" key="5">
    <source>
        <dbReference type="Pfam" id="PF04577"/>
    </source>
</evidence>
<protein>
    <recommendedName>
        <fullName evidence="5">Glycosyltransferase 61 catalytic domain-containing protein</fullName>
    </recommendedName>
</protein>
<keyword evidence="1" id="KW-0328">Glycosyltransferase</keyword>
<evidence type="ECO:0000313" key="6">
    <source>
        <dbReference type="EMBL" id="KAK3242787.1"/>
    </source>
</evidence>
<evidence type="ECO:0000256" key="2">
    <source>
        <dbReference type="ARBA" id="ARBA00022679"/>
    </source>
</evidence>